<reference evidence="10" key="2">
    <citation type="submission" date="2023-05" db="EMBL/GenBank/DDBJ databases">
        <authorList>
            <consortium name="Lawrence Berkeley National Laboratory"/>
            <person name="Steindorff A."/>
            <person name="Hensen N."/>
            <person name="Bonometti L."/>
            <person name="Westerberg I."/>
            <person name="Brannstrom I.O."/>
            <person name="Guillou S."/>
            <person name="Cros-Aarteil S."/>
            <person name="Calhoun S."/>
            <person name="Haridas S."/>
            <person name="Kuo A."/>
            <person name="Mondo S."/>
            <person name="Pangilinan J."/>
            <person name="Riley R."/>
            <person name="Labutti K."/>
            <person name="Andreopoulos B."/>
            <person name="Lipzen A."/>
            <person name="Chen C."/>
            <person name="Yanf M."/>
            <person name="Daum C."/>
            <person name="Ng V."/>
            <person name="Clum A."/>
            <person name="Ohm R."/>
            <person name="Martin F."/>
            <person name="Silar P."/>
            <person name="Natvig D."/>
            <person name="Lalanne C."/>
            <person name="Gautier V."/>
            <person name="Ament-Velasquez S.L."/>
            <person name="Kruys A."/>
            <person name="Hutchinson M.I."/>
            <person name="Powell A.J."/>
            <person name="Barry K."/>
            <person name="Miller A.N."/>
            <person name="Grigoriev I.V."/>
            <person name="Debuchy R."/>
            <person name="Gladieux P."/>
            <person name="Thoren M.H."/>
            <person name="Johannesson H."/>
        </authorList>
    </citation>
    <scope>NUCLEOTIDE SEQUENCE</scope>
    <source>
        <strain evidence="10">CBS 508.74</strain>
    </source>
</reference>
<dbReference type="AlphaFoldDB" id="A0AAN6TJ66"/>
<dbReference type="GO" id="GO:0006397">
    <property type="term" value="P:mRNA processing"/>
    <property type="evidence" value="ECO:0007669"/>
    <property type="project" value="UniProtKB-KW"/>
</dbReference>
<accession>A0AAN6TJ66</accession>
<dbReference type="GO" id="GO:0071013">
    <property type="term" value="C:catalytic step 2 spliceosome"/>
    <property type="evidence" value="ECO:0007669"/>
    <property type="project" value="TreeGrafter"/>
</dbReference>
<keyword evidence="11" id="KW-1185">Reference proteome</keyword>
<name>A0AAN6TJ66_9PEZI</name>
<feature type="domain" description="Pinin/SDK/MemA protein" evidence="9">
    <location>
        <begin position="104"/>
        <end position="220"/>
    </location>
</feature>
<keyword evidence="7" id="KW-0539">Nucleus</keyword>
<dbReference type="GeneID" id="89938775"/>
<feature type="compositionally biased region" description="Polar residues" evidence="8">
    <location>
        <begin position="122"/>
        <end position="131"/>
    </location>
</feature>
<dbReference type="InterPro" id="IPR039853">
    <property type="entry name" value="Pinin"/>
</dbReference>
<feature type="compositionally biased region" description="Basic and acidic residues" evidence="8">
    <location>
        <begin position="23"/>
        <end position="32"/>
    </location>
</feature>
<evidence type="ECO:0000313" key="10">
    <source>
        <dbReference type="EMBL" id="KAK4115399.1"/>
    </source>
</evidence>
<feature type="compositionally biased region" description="Basic and acidic residues" evidence="8">
    <location>
        <begin position="132"/>
        <end position="156"/>
    </location>
</feature>
<evidence type="ECO:0000256" key="5">
    <source>
        <dbReference type="ARBA" id="ARBA00023163"/>
    </source>
</evidence>
<evidence type="ECO:0000256" key="4">
    <source>
        <dbReference type="ARBA" id="ARBA00023015"/>
    </source>
</evidence>
<feature type="region of interest" description="Disordered" evidence="8">
    <location>
        <begin position="226"/>
        <end position="322"/>
    </location>
</feature>
<feature type="compositionally biased region" description="Polar residues" evidence="8">
    <location>
        <begin position="40"/>
        <end position="56"/>
    </location>
</feature>
<dbReference type="InterPro" id="IPR006786">
    <property type="entry name" value="Pinin_SDK_MemA"/>
</dbReference>
<dbReference type="PANTHER" id="PTHR12707:SF0">
    <property type="entry name" value="PININ"/>
    <property type="match status" value="1"/>
</dbReference>
<evidence type="ECO:0000256" key="6">
    <source>
        <dbReference type="ARBA" id="ARBA00023187"/>
    </source>
</evidence>
<keyword evidence="3" id="KW-0507">mRNA processing</keyword>
<proteinExistence type="inferred from homology"/>
<organism evidence="10 11">
    <name type="scientific">Canariomyces notabilis</name>
    <dbReference type="NCBI Taxonomy" id="2074819"/>
    <lineage>
        <taxon>Eukaryota</taxon>
        <taxon>Fungi</taxon>
        <taxon>Dikarya</taxon>
        <taxon>Ascomycota</taxon>
        <taxon>Pezizomycotina</taxon>
        <taxon>Sordariomycetes</taxon>
        <taxon>Sordariomycetidae</taxon>
        <taxon>Sordariales</taxon>
        <taxon>Chaetomiaceae</taxon>
        <taxon>Canariomyces</taxon>
    </lineage>
</organism>
<dbReference type="Pfam" id="PF04696">
    <property type="entry name" value="Pinin_SDK_memA"/>
    <property type="match status" value="1"/>
</dbReference>
<dbReference type="RefSeq" id="XP_064672969.1">
    <property type="nucleotide sequence ID" value="XM_064814650.1"/>
</dbReference>
<gene>
    <name evidence="10" type="ORF">N656DRAFT_776521</name>
</gene>
<feature type="compositionally biased region" description="Basic and acidic residues" evidence="8">
    <location>
        <begin position="58"/>
        <end position="89"/>
    </location>
</feature>
<evidence type="ECO:0000256" key="1">
    <source>
        <dbReference type="ARBA" id="ARBA00004123"/>
    </source>
</evidence>
<feature type="compositionally biased region" description="Basic and acidic residues" evidence="8">
    <location>
        <begin position="226"/>
        <end position="243"/>
    </location>
</feature>
<comment type="similarity">
    <text evidence="2">Belongs to the pinin family.</text>
</comment>
<evidence type="ECO:0000313" key="11">
    <source>
        <dbReference type="Proteomes" id="UP001302812"/>
    </source>
</evidence>
<dbReference type="GO" id="GO:0008380">
    <property type="term" value="P:RNA splicing"/>
    <property type="evidence" value="ECO:0007669"/>
    <property type="project" value="UniProtKB-KW"/>
</dbReference>
<keyword evidence="4" id="KW-0805">Transcription regulation</keyword>
<evidence type="ECO:0000256" key="8">
    <source>
        <dbReference type="SAM" id="MobiDB-lite"/>
    </source>
</evidence>
<comment type="caution">
    <text evidence="10">The sequence shown here is derived from an EMBL/GenBank/DDBJ whole genome shotgun (WGS) entry which is preliminary data.</text>
</comment>
<dbReference type="EMBL" id="MU853335">
    <property type="protein sequence ID" value="KAK4115399.1"/>
    <property type="molecule type" value="Genomic_DNA"/>
</dbReference>
<keyword evidence="5" id="KW-0804">Transcription</keyword>
<evidence type="ECO:0000256" key="7">
    <source>
        <dbReference type="ARBA" id="ARBA00023242"/>
    </source>
</evidence>
<dbReference type="Proteomes" id="UP001302812">
    <property type="component" value="Unassembled WGS sequence"/>
</dbReference>
<evidence type="ECO:0000256" key="2">
    <source>
        <dbReference type="ARBA" id="ARBA00010386"/>
    </source>
</evidence>
<keyword evidence="6" id="KW-0508">mRNA splicing</keyword>
<feature type="region of interest" description="Disordered" evidence="8">
    <location>
        <begin position="1"/>
        <end position="156"/>
    </location>
</feature>
<comment type="subcellular location">
    <subcellularLocation>
        <location evidence="1">Nucleus</location>
    </subcellularLocation>
</comment>
<evidence type="ECO:0000256" key="3">
    <source>
        <dbReference type="ARBA" id="ARBA00022664"/>
    </source>
</evidence>
<feature type="compositionally biased region" description="Acidic residues" evidence="8">
    <location>
        <begin position="307"/>
        <end position="322"/>
    </location>
</feature>
<protein>
    <recommendedName>
        <fullName evidence="9">Pinin/SDK/MemA protein domain-containing protein</fullName>
    </recommendedName>
</protein>
<reference evidence="10" key="1">
    <citation type="journal article" date="2023" name="Mol. Phylogenet. Evol.">
        <title>Genome-scale phylogeny and comparative genomics of the fungal order Sordariales.</title>
        <authorList>
            <person name="Hensen N."/>
            <person name="Bonometti L."/>
            <person name="Westerberg I."/>
            <person name="Brannstrom I.O."/>
            <person name="Guillou S."/>
            <person name="Cros-Aarteil S."/>
            <person name="Calhoun S."/>
            <person name="Haridas S."/>
            <person name="Kuo A."/>
            <person name="Mondo S."/>
            <person name="Pangilinan J."/>
            <person name="Riley R."/>
            <person name="LaButti K."/>
            <person name="Andreopoulos B."/>
            <person name="Lipzen A."/>
            <person name="Chen C."/>
            <person name="Yan M."/>
            <person name="Daum C."/>
            <person name="Ng V."/>
            <person name="Clum A."/>
            <person name="Steindorff A."/>
            <person name="Ohm R.A."/>
            <person name="Martin F."/>
            <person name="Silar P."/>
            <person name="Natvig D.O."/>
            <person name="Lalanne C."/>
            <person name="Gautier V."/>
            <person name="Ament-Velasquez S.L."/>
            <person name="Kruys A."/>
            <person name="Hutchinson M.I."/>
            <person name="Powell A.J."/>
            <person name="Barry K."/>
            <person name="Miller A.N."/>
            <person name="Grigoriev I.V."/>
            <person name="Debuchy R."/>
            <person name="Gladieux P."/>
            <person name="Hiltunen Thoren M."/>
            <person name="Johannesson H."/>
        </authorList>
    </citation>
    <scope>NUCLEOTIDE SEQUENCE</scope>
    <source>
        <strain evidence="10">CBS 508.74</strain>
    </source>
</reference>
<evidence type="ECO:0000259" key="9">
    <source>
        <dbReference type="Pfam" id="PF04696"/>
    </source>
</evidence>
<sequence length="322" mass="36910">MAETEDAIANKRKASPAPVEDAADIKRAKFEGGDGDSPLGNGNDQELNKPSNGTTSVEDEKREHRERSPARSHDQKHQRDSRESPEARRPSLSGGLSSRKSISQEEKKRGQRLFGGLLTALSRPTSASQQQKRLEIERRQQEKAQQRRAEDDKRRVEKLEKLRRVRQIEQLKLEEQAMRSRHSSMLARAQSLQTKSEPRLYYLPWELTKDQEEIIRDQIQAAEQTIQKENREFKMRKTQRLRELGVATPPRSPSPPPREPEQEQEQEAQSGKAPVGEPKHVPQDTNPDAAARPSSKARNLHDKEHDENGDEMMQDEEDTVIY</sequence>
<dbReference type="PANTHER" id="PTHR12707">
    <property type="entry name" value="PINN"/>
    <property type="match status" value="1"/>
</dbReference>